<keyword evidence="3" id="KW-0328">Glycosyltransferase</keyword>
<keyword evidence="4" id="KW-0808">Transferase</keyword>
<evidence type="ECO:0000256" key="7">
    <source>
        <dbReference type="ARBA" id="ARBA00023136"/>
    </source>
</evidence>
<comment type="caution">
    <text evidence="11">The sequence shown here is derived from an EMBL/GenBank/DDBJ whole genome shotgun (WGS) entry which is preliminary data.</text>
</comment>
<dbReference type="EMBL" id="DTGR01000234">
    <property type="protein sequence ID" value="HHS31013.1"/>
    <property type="molecule type" value="Genomic_DNA"/>
</dbReference>
<keyword evidence="7 9" id="KW-0472">Membrane</keyword>
<feature type="transmembrane region" description="Helical" evidence="9">
    <location>
        <begin position="20"/>
        <end position="36"/>
    </location>
</feature>
<evidence type="ECO:0000256" key="2">
    <source>
        <dbReference type="ARBA" id="ARBA00022475"/>
    </source>
</evidence>
<feature type="transmembrane region" description="Helical" evidence="9">
    <location>
        <begin position="361"/>
        <end position="380"/>
    </location>
</feature>
<feature type="transmembrane region" description="Helical" evidence="9">
    <location>
        <begin position="332"/>
        <end position="354"/>
    </location>
</feature>
<dbReference type="GO" id="GO:0016763">
    <property type="term" value="F:pentosyltransferase activity"/>
    <property type="evidence" value="ECO:0007669"/>
    <property type="project" value="TreeGrafter"/>
</dbReference>
<feature type="transmembrane region" description="Helical" evidence="9">
    <location>
        <begin position="168"/>
        <end position="195"/>
    </location>
</feature>
<evidence type="ECO:0000313" key="11">
    <source>
        <dbReference type="EMBL" id="HHS31013.1"/>
    </source>
</evidence>
<evidence type="ECO:0000256" key="3">
    <source>
        <dbReference type="ARBA" id="ARBA00022676"/>
    </source>
</evidence>
<dbReference type="PANTHER" id="PTHR33908:SF11">
    <property type="entry name" value="MEMBRANE PROTEIN"/>
    <property type="match status" value="1"/>
</dbReference>
<gene>
    <name evidence="11" type="ORF">ENV52_15110</name>
</gene>
<evidence type="ECO:0000259" key="10">
    <source>
        <dbReference type="Pfam" id="PF13231"/>
    </source>
</evidence>
<comment type="subcellular location">
    <subcellularLocation>
        <location evidence="1">Cell membrane</location>
        <topology evidence="1">Multi-pass membrane protein</topology>
    </subcellularLocation>
</comment>
<accession>A0A7V6DR51</accession>
<feature type="domain" description="Glycosyltransferase RgtA/B/C/D-like" evidence="10">
    <location>
        <begin position="69"/>
        <end position="220"/>
    </location>
</feature>
<reference evidence="11" key="1">
    <citation type="journal article" date="2020" name="mSystems">
        <title>Genome- and Community-Level Interaction Insights into Carbon Utilization and Element Cycling Functions of Hydrothermarchaeota in Hydrothermal Sediment.</title>
        <authorList>
            <person name="Zhou Z."/>
            <person name="Liu Y."/>
            <person name="Xu W."/>
            <person name="Pan J."/>
            <person name="Luo Z.H."/>
            <person name="Li M."/>
        </authorList>
    </citation>
    <scope>NUCLEOTIDE SEQUENCE [LARGE SCALE GENOMIC DNA]</scope>
    <source>
        <strain evidence="11">SpSt-767</strain>
    </source>
</reference>
<dbReference type="GO" id="GO:0009103">
    <property type="term" value="P:lipopolysaccharide biosynthetic process"/>
    <property type="evidence" value="ECO:0007669"/>
    <property type="project" value="UniProtKB-ARBA"/>
</dbReference>
<feature type="transmembrane region" description="Helical" evidence="9">
    <location>
        <begin position="117"/>
        <end position="135"/>
    </location>
</feature>
<dbReference type="InterPro" id="IPR050297">
    <property type="entry name" value="LipidA_mod_glycosyltrf_83"/>
</dbReference>
<dbReference type="PANTHER" id="PTHR33908">
    <property type="entry name" value="MANNOSYLTRANSFERASE YKCB-RELATED"/>
    <property type="match status" value="1"/>
</dbReference>
<dbReference type="Pfam" id="PF13231">
    <property type="entry name" value="PMT_2"/>
    <property type="match status" value="1"/>
</dbReference>
<dbReference type="GO" id="GO:0005886">
    <property type="term" value="C:plasma membrane"/>
    <property type="evidence" value="ECO:0007669"/>
    <property type="project" value="UniProtKB-SubCell"/>
</dbReference>
<feature type="transmembrane region" description="Helical" evidence="9">
    <location>
        <begin position="300"/>
        <end position="320"/>
    </location>
</feature>
<feature type="transmembrane region" description="Helical" evidence="9">
    <location>
        <begin position="270"/>
        <end position="293"/>
    </location>
</feature>
<name>A0A7V6DR51_9BACT</name>
<evidence type="ECO:0000256" key="1">
    <source>
        <dbReference type="ARBA" id="ARBA00004651"/>
    </source>
</evidence>
<evidence type="ECO:0000256" key="4">
    <source>
        <dbReference type="ARBA" id="ARBA00022679"/>
    </source>
</evidence>
<proteinExistence type="predicted"/>
<evidence type="ECO:0000256" key="5">
    <source>
        <dbReference type="ARBA" id="ARBA00022692"/>
    </source>
</evidence>
<evidence type="ECO:0000256" key="9">
    <source>
        <dbReference type="SAM" id="Phobius"/>
    </source>
</evidence>
<dbReference type="InterPro" id="IPR038731">
    <property type="entry name" value="RgtA/B/C-like"/>
</dbReference>
<protein>
    <recommendedName>
        <fullName evidence="10">Glycosyltransferase RgtA/B/C/D-like domain-containing protein</fullName>
    </recommendedName>
</protein>
<keyword evidence="6 9" id="KW-1133">Transmembrane helix</keyword>
<dbReference type="AlphaFoldDB" id="A0A7V6DR51"/>
<evidence type="ECO:0000256" key="8">
    <source>
        <dbReference type="SAM" id="MobiDB-lite"/>
    </source>
</evidence>
<evidence type="ECO:0000256" key="6">
    <source>
        <dbReference type="ARBA" id="ARBA00022989"/>
    </source>
</evidence>
<organism evidence="11">
    <name type="scientific">Desulfobacca acetoxidans</name>
    <dbReference type="NCBI Taxonomy" id="60893"/>
    <lineage>
        <taxon>Bacteria</taxon>
        <taxon>Pseudomonadati</taxon>
        <taxon>Thermodesulfobacteriota</taxon>
        <taxon>Desulfobaccia</taxon>
        <taxon>Desulfobaccales</taxon>
        <taxon>Desulfobaccaceae</taxon>
        <taxon>Desulfobacca</taxon>
    </lineage>
</organism>
<feature type="region of interest" description="Disordered" evidence="8">
    <location>
        <begin position="507"/>
        <end position="536"/>
    </location>
</feature>
<sequence length="536" mass="59697">MAAASKNHQGTWTSRFSQDTLYLLIIWGAGIILRLWDMSARNLWTDEAWVALAALAPTPGAALTLGRSTPPFYTLTVWGLAQTLGGSEAVLRSLSFAFGVGTLILFWFVARRLASRAASLAGLALVAVSPVLVYFSKELKQYSGDAFFALLVVWLAERLQERPGKAPWLALALAGSLALGFSHGAVFVLPTILVVLWLKTPRPPRRWVAGLGACWGLAVIAFYFLVYRHQVNPMLVNYWGGDYPNFAGLMPFSIWLAGALGRYFHYFFHYFFFSTWGWLWGAVFTAQGILTLAHTGPRRLLLYWGGPLLLTLAAASGHRYPFMGHYNGSRLLLFSAPWLYLLTAIGLTAAFAWLRRLPQRWPIPALAVLILITAQPLALLQEDLRPLDNRQELKPLAAYLQDHILPGDQVYVYLHAIYPFKYYYRGNVDGVLWGTDCTEKNLHVPAAGLDSPQRLWLVAAHFPDIAYLKLFAAKLLGPGWHEEALISRHNAALFLFIHQNRLMTKSRHAPPELPQSAPLTPSAGTACPETPLPPRQ</sequence>
<feature type="transmembrane region" description="Helical" evidence="9">
    <location>
        <begin position="89"/>
        <end position="110"/>
    </location>
</feature>
<feature type="transmembrane region" description="Helical" evidence="9">
    <location>
        <begin position="207"/>
        <end position="226"/>
    </location>
</feature>
<keyword evidence="2" id="KW-1003">Cell membrane</keyword>
<keyword evidence="5 9" id="KW-0812">Transmembrane</keyword>